<evidence type="ECO:0000256" key="7">
    <source>
        <dbReference type="PROSITE-ProRule" id="PRU01379"/>
    </source>
</evidence>
<evidence type="ECO:0000256" key="6">
    <source>
        <dbReference type="ARBA" id="ARBA00023049"/>
    </source>
</evidence>
<comment type="caution">
    <text evidence="9">The sequence shown here is derived from an EMBL/GenBank/DDBJ whole genome shotgun (WGS) entry which is preliminary data.</text>
</comment>
<evidence type="ECO:0000313" key="9">
    <source>
        <dbReference type="EMBL" id="EDO61364.1"/>
    </source>
</evidence>
<dbReference type="Gene3D" id="3.40.630.10">
    <property type="entry name" value="Zn peptidases"/>
    <property type="match status" value="1"/>
</dbReference>
<dbReference type="Proteomes" id="UP000003490">
    <property type="component" value="Unassembled WGS sequence"/>
</dbReference>
<keyword evidence="3" id="KW-0645">Protease</keyword>
<dbReference type="InterPro" id="IPR034274">
    <property type="entry name" value="ENP1_M14_CPD"/>
</dbReference>
<evidence type="ECO:0000313" key="10">
    <source>
        <dbReference type="EMBL" id="PEQ24601.1"/>
    </source>
</evidence>
<evidence type="ECO:0000256" key="1">
    <source>
        <dbReference type="ARBA" id="ARBA00001947"/>
    </source>
</evidence>
<dbReference type="GO" id="GO:0006508">
    <property type="term" value="P:proteolysis"/>
    <property type="evidence" value="ECO:0007669"/>
    <property type="project" value="UniProtKB-KW"/>
</dbReference>
<protein>
    <submittedName>
        <fullName evidence="10">Gamma-D-glutamyl-meso-diaminopimelate peptidase</fullName>
    </submittedName>
    <submittedName>
        <fullName evidence="9">Zinc carboxypeptidase</fullName>
    </submittedName>
</protein>
<organism evidence="9 11">
    <name type="scientific">[Clostridium] leptum DSM 753</name>
    <dbReference type="NCBI Taxonomy" id="428125"/>
    <lineage>
        <taxon>Bacteria</taxon>
        <taxon>Bacillati</taxon>
        <taxon>Bacillota</taxon>
        <taxon>Clostridia</taxon>
        <taxon>Eubacteriales</taxon>
        <taxon>Oscillospiraceae</taxon>
        <taxon>Oscillospiraceae incertae sedis</taxon>
    </lineage>
</organism>
<evidence type="ECO:0000313" key="11">
    <source>
        <dbReference type="Proteomes" id="UP000003490"/>
    </source>
</evidence>
<evidence type="ECO:0000256" key="2">
    <source>
        <dbReference type="ARBA" id="ARBA00005988"/>
    </source>
</evidence>
<comment type="similarity">
    <text evidence="2 7">Belongs to the peptidase M14 family.</text>
</comment>
<accession>A7VT68</accession>
<evidence type="ECO:0000256" key="3">
    <source>
        <dbReference type="ARBA" id="ARBA00022670"/>
    </source>
</evidence>
<dbReference type="AlphaFoldDB" id="A7VT68"/>
<dbReference type="GO" id="GO:0008270">
    <property type="term" value="F:zinc ion binding"/>
    <property type="evidence" value="ECO:0007669"/>
    <property type="project" value="InterPro"/>
</dbReference>
<evidence type="ECO:0000256" key="4">
    <source>
        <dbReference type="ARBA" id="ARBA00022801"/>
    </source>
</evidence>
<dbReference type="SUPFAM" id="SSF53187">
    <property type="entry name" value="Zn-dependent exopeptidases"/>
    <property type="match status" value="1"/>
</dbReference>
<keyword evidence="12" id="KW-1185">Reference proteome</keyword>
<dbReference type="PANTHER" id="PTHR11705">
    <property type="entry name" value="PROTEASE FAMILY M14 CARBOXYPEPTIDASE A,B"/>
    <property type="match status" value="1"/>
</dbReference>
<sequence length="307" mass="34069">MIVLKAYHRINWSSFVPDAQGREHLITALCGLHPSVSRRVIGKSLCGRSIDLLQLGAGDDPVLLCGAFHGMEWLTSLLLLRFTSQMAAALETGSLISDIKLGDFLRRRGVTVIPCVNPDGVEISLHGSAAAGEYRELVHNVSCGDTSRWQANARGVDLNHNFNAGWEALHTLEREQGIYHPAPTRYGGEYPESEPETRLLCDFCRSQYFRHALAFHSQGEEIYWDFGERTPEKSRLMAQVLAASSGYEMSEPEAIATGGGFKDWFISCFCRPAFTIEIGKGENPLPLSDLPGIHRTLEEMLVFSIIM</sequence>
<keyword evidence="9" id="KW-0121">Carboxypeptidase</keyword>
<dbReference type="PROSITE" id="PS52035">
    <property type="entry name" value="PEPTIDASE_M14"/>
    <property type="match status" value="1"/>
</dbReference>
<keyword evidence="6" id="KW-0482">Metalloprotease</keyword>
<keyword evidence="5" id="KW-0862">Zinc</keyword>
<dbReference type="GO" id="GO:0004181">
    <property type="term" value="F:metallocarboxypeptidase activity"/>
    <property type="evidence" value="ECO:0007669"/>
    <property type="project" value="InterPro"/>
</dbReference>
<evidence type="ECO:0000259" key="8">
    <source>
        <dbReference type="PROSITE" id="PS52035"/>
    </source>
</evidence>
<dbReference type="HOGENOM" id="CLU_050685_1_0_9"/>
<dbReference type="PANTHER" id="PTHR11705:SF143">
    <property type="entry name" value="SLL0236 PROTEIN"/>
    <property type="match status" value="1"/>
</dbReference>
<reference evidence="10 12" key="3">
    <citation type="submission" date="2017-07" db="EMBL/GenBank/DDBJ databases">
        <title>Prevalence of linear plasmids in Cutibacterium (Propionibacterium) acnes isolates obtained from prostatic tissue.</title>
        <authorList>
            <person name="Davidsson S."/>
            <person name="Carlsson J."/>
            <person name="Molling P."/>
            <person name="Andren O."/>
            <person name="Andersson S.-O."/>
            <person name="Brzuszkiewicz E."/>
            <person name="Poehlein A."/>
            <person name="Al-Zeer M."/>
            <person name="Brinkmann V."/>
            <person name="Scavenius C."/>
            <person name="Nazipi S."/>
            <person name="Soderquist B."/>
            <person name="Bruggemann H."/>
        </authorList>
    </citation>
    <scope>NUCLEOTIDE SEQUENCE [LARGE SCALE GENOMIC DNA]</scope>
    <source>
        <strain evidence="10 12">DSM 753</strain>
    </source>
</reference>
<comment type="cofactor">
    <cofactor evidence="1">
        <name>Zn(2+)</name>
        <dbReference type="ChEBI" id="CHEBI:29105"/>
    </cofactor>
</comment>
<keyword evidence="4" id="KW-0378">Hydrolase</keyword>
<dbReference type="EMBL" id="ABCB02000018">
    <property type="protein sequence ID" value="EDO61364.1"/>
    <property type="molecule type" value="Genomic_DNA"/>
</dbReference>
<feature type="domain" description="Peptidase M14" evidence="8">
    <location>
        <begin position="14"/>
        <end position="307"/>
    </location>
</feature>
<name>A7VT68_9FIRM</name>
<dbReference type="InterPro" id="IPR000834">
    <property type="entry name" value="Peptidase_M14"/>
</dbReference>
<evidence type="ECO:0000256" key="5">
    <source>
        <dbReference type="ARBA" id="ARBA00022833"/>
    </source>
</evidence>
<reference evidence="9 11" key="1">
    <citation type="submission" date="2007-08" db="EMBL/GenBank/DDBJ databases">
        <title>Draft genome sequence of Clostridium leptum (DSM 753).</title>
        <authorList>
            <person name="Sudarsanam P."/>
            <person name="Ley R."/>
            <person name="Guruge J."/>
            <person name="Turnbaugh P.J."/>
            <person name="Mahowald M."/>
            <person name="Liep D."/>
            <person name="Gordon J."/>
        </authorList>
    </citation>
    <scope>NUCLEOTIDE SEQUENCE [LARGE SCALE GENOMIC DNA]</scope>
    <source>
        <strain evidence="9 11">DSM 753</strain>
    </source>
</reference>
<reference evidence="9 11" key="2">
    <citation type="submission" date="2007-08" db="EMBL/GenBank/DDBJ databases">
        <authorList>
            <person name="Fulton L."/>
            <person name="Clifton S."/>
            <person name="Fulton B."/>
            <person name="Xu J."/>
            <person name="Minx P."/>
            <person name="Pepin K.H."/>
            <person name="Johnson M."/>
            <person name="Thiruvilangam P."/>
            <person name="Bhonagiri V."/>
            <person name="Nash W.E."/>
            <person name="Wang C."/>
            <person name="Mardis E.R."/>
            <person name="Wilson R.K."/>
        </authorList>
    </citation>
    <scope>NUCLEOTIDE SEQUENCE [LARGE SCALE GENOMIC DNA]</scope>
    <source>
        <strain evidence="9 11">DSM 753</strain>
    </source>
</reference>
<dbReference type="GO" id="GO:0005615">
    <property type="term" value="C:extracellular space"/>
    <property type="evidence" value="ECO:0007669"/>
    <property type="project" value="TreeGrafter"/>
</dbReference>
<proteinExistence type="inferred from homology"/>
<dbReference type="eggNOG" id="COG2866">
    <property type="taxonomic scope" value="Bacteria"/>
</dbReference>
<dbReference type="EMBL" id="NOXF01000005">
    <property type="protein sequence ID" value="PEQ24601.1"/>
    <property type="molecule type" value="Genomic_DNA"/>
</dbReference>
<evidence type="ECO:0000313" key="12">
    <source>
        <dbReference type="Proteomes" id="UP000220611"/>
    </source>
</evidence>
<dbReference type="Pfam" id="PF00246">
    <property type="entry name" value="Peptidase_M14"/>
    <property type="match status" value="1"/>
</dbReference>
<dbReference type="SMART" id="SM00631">
    <property type="entry name" value="Zn_pept"/>
    <property type="match status" value="1"/>
</dbReference>
<feature type="active site" description="Proton donor/acceptor" evidence="7">
    <location>
        <position position="277"/>
    </location>
</feature>
<dbReference type="Proteomes" id="UP000220611">
    <property type="component" value="Unassembled WGS sequence"/>
</dbReference>
<dbReference type="CDD" id="cd06229">
    <property type="entry name" value="M14_Endopeptidase_I"/>
    <property type="match status" value="1"/>
</dbReference>
<gene>
    <name evidence="10" type="ORF">CH238_08570</name>
    <name evidence="9" type="ORF">CLOLEP_01759</name>
</gene>